<evidence type="ECO:0000313" key="9">
    <source>
        <dbReference type="Proteomes" id="UP000279284"/>
    </source>
</evidence>
<feature type="chain" id="PRO_5030037515" evidence="6">
    <location>
        <begin position="23"/>
        <end position="186"/>
    </location>
</feature>
<evidence type="ECO:0000313" key="8">
    <source>
        <dbReference type="EMBL" id="VEF01598.1"/>
    </source>
</evidence>
<evidence type="ECO:0000256" key="2">
    <source>
        <dbReference type="ARBA" id="ARBA00022448"/>
    </source>
</evidence>
<name>A0A1X3CXJ0_9NEIS</name>
<reference evidence="8 9" key="1">
    <citation type="submission" date="2018-12" db="EMBL/GenBank/DDBJ databases">
        <authorList>
            <consortium name="Pathogen Informatics"/>
        </authorList>
    </citation>
    <scope>NUCLEOTIDE SEQUENCE [LARGE SCALE GENOMIC DNA]</scope>
    <source>
        <strain evidence="8 9">NCTC10296</strain>
    </source>
</reference>
<keyword evidence="4" id="KW-0249">Electron transport</keyword>
<keyword evidence="6" id="KW-0732">Signal</keyword>
<dbReference type="PROSITE" id="PS00196">
    <property type="entry name" value="COPPER_BLUE"/>
    <property type="match status" value="1"/>
</dbReference>
<dbReference type="RefSeq" id="WP_085416467.1">
    <property type="nucleotide sequence ID" value="NZ_CAUJPY010000006.1"/>
</dbReference>
<dbReference type="PROSITE" id="PS51257">
    <property type="entry name" value="PROKAR_LIPOPROTEIN"/>
    <property type="match status" value="1"/>
</dbReference>
<evidence type="ECO:0000256" key="5">
    <source>
        <dbReference type="ARBA" id="ARBA00023008"/>
    </source>
</evidence>
<feature type="domain" description="Blue (type 1) copper" evidence="7">
    <location>
        <begin position="58"/>
        <end position="184"/>
    </location>
</feature>
<dbReference type="GO" id="GO:0009279">
    <property type="term" value="C:cell outer membrane"/>
    <property type="evidence" value="ECO:0007669"/>
    <property type="project" value="UniProtKB-SubCell"/>
</dbReference>
<organism evidence="8 9">
    <name type="scientific">Neisseria canis</name>
    <dbReference type="NCBI Taxonomy" id="493"/>
    <lineage>
        <taxon>Bacteria</taxon>
        <taxon>Pseudomonadati</taxon>
        <taxon>Pseudomonadota</taxon>
        <taxon>Betaproteobacteria</taxon>
        <taxon>Neisseriales</taxon>
        <taxon>Neisseriaceae</taxon>
        <taxon>Neisseria</taxon>
    </lineage>
</organism>
<dbReference type="EMBL" id="LR134313">
    <property type="protein sequence ID" value="VEF01598.1"/>
    <property type="molecule type" value="Genomic_DNA"/>
</dbReference>
<dbReference type="Gene3D" id="2.60.40.420">
    <property type="entry name" value="Cupredoxins - blue copper proteins"/>
    <property type="match status" value="1"/>
</dbReference>
<evidence type="ECO:0000256" key="1">
    <source>
        <dbReference type="ARBA" id="ARBA00004459"/>
    </source>
</evidence>
<proteinExistence type="predicted"/>
<dbReference type="GO" id="GO:0005507">
    <property type="term" value="F:copper ion binding"/>
    <property type="evidence" value="ECO:0007669"/>
    <property type="project" value="InterPro"/>
</dbReference>
<dbReference type="PANTHER" id="PTHR38439:SF2">
    <property type="entry name" value="OUTER MEMBRANE PROTEIN H.8"/>
    <property type="match status" value="1"/>
</dbReference>
<dbReference type="InterPro" id="IPR014068">
    <property type="entry name" value="Azurin"/>
</dbReference>
<dbReference type="OrthoDB" id="9814063at2"/>
<dbReference type="KEGG" id="nci:NCTC10296_01376"/>
<keyword evidence="3" id="KW-0479">Metal-binding</keyword>
<keyword evidence="9" id="KW-1185">Reference proteome</keyword>
<dbReference type="SUPFAM" id="SSF49503">
    <property type="entry name" value="Cupredoxins"/>
    <property type="match status" value="1"/>
</dbReference>
<dbReference type="NCBIfam" id="TIGR02695">
    <property type="entry name" value="azurin"/>
    <property type="match status" value="1"/>
</dbReference>
<evidence type="ECO:0000256" key="6">
    <source>
        <dbReference type="SAM" id="SignalP"/>
    </source>
</evidence>
<dbReference type="STRING" id="493.BWD07_06010"/>
<dbReference type="Pfam" id="PF00127">
    <property type="entry name" value="Copper-bind"/>
    <property type="match status" value="1"/>
</dbReference>
<evidence type="ECO:0000256" key="4">
    <source>
        <dbReference type="ARBA" id="ARBA00022982"/>
    </source>
</evidence>
<sequence>MKAYLALISAVALALSACSQEAAKPAEQASAPAASAPAAEGASAAVAAEKVDPASVPAECSVVVETGDQMKYSTNEISVKKSCETFKVTLKHTGSMPVTSMGHNIVITKADDASAVASEGSGAGPDSGYLKADNPAIVAHTDMIGGGQEASVAFKTSRLDPNAGYKFFCTFPAHFSVMQGDVKLVD</sequence>
<comment type="subcellular location">
    <subcellularLocation>
        <location evidence="1">Cell outer membrane</location>
        <topology evidence="1">Lipid-anchor</topology>
    </subcellularLocation>
</comment>
<keyword evidence="2" id="KW-0813">Transport</keyword>
<dbReference type="InterPro" id="IPR000923">
    <property type="entry name" value="BlueCu_1"/>
</dbReference>
<dbReference type="InterPro" id="IPR028871">
    <property type="entry name" value="BlueCu_1_BS"/>
</dbReference>
<gene>
    <name evidence="8" type="ORF">NCTC10296_01376</name>
</gene>
<dbReference type="InterPro" id="IPR050845">
    <property type="entry name" value="Cu-binding_ET"/>
</dbReference>
<dbReference type="PANTHER" id="PTHR38439">
    <property type="entry name" value="AURACYANIN-B"/>
    <property type="match status" value="1"/>
</dbReference>
<evidence type="ECO:0000259" key="7">
    <source>
        <dbReference type="Pfam" id="PF00127"/>
    </source>
</evidence>
<keyword evidence="5" id="KW-0186">Copper</keyword>
<dbReference type="CDD" id="cd13922">
    <property type="entry name" value="Azurin"/>
    <property type="match status" value="1"/>
</dbReference>
<feature type="signal peptide" evidence="6">
    <location>
        <begin position="1"/>
        <end position="22"/>
    </location>
</feature>
<dbReference type="GO" id="GO:0009055">
    <property type="term" value="F:electron transfer activity"/>
    <property type="evidence" value="ECO:0007669"/>
    <property type="project" value="InterPro"/>
</dbReference>
<accession>A0A1X3CXJ0</accession>
<evidence type="ECO:0000256" key="3">
    <source>
        <dbReference type="ARBA" id="ARBA00022723"/>
    </source>
</evidence>
<dbReference type="Proteomes" id="UP000279284">
    <property type="component" value="Chromosome"/>
</dbReference>
<dbReference type="AlphaFoldDB" id="A0A1X3CXJ0"/>
<protein>
    <submittedName>
        <fullName evidence="8">Outer membrane protein</fullName>
    </submittedName>
</protein>
<dbReference type="InterPro" id="IPR008972">
    <property type="entry name" value="Cupredoxin"/>
</dbReference>